<evidence type="ECO:0000313" key="2">
    <source>
        <dbReference type="Proteomes" id="UP000027222"/>
    </source>
</evidence>
<keyword evidence="2" id="KW-1185">Reference proteome</keyword>
<accession>A0A067S4F1</accession>
<name>A0A067S4F1_GALM3</name>
<protein>
    <submittedName>
        <fullName evidence="1">Uncharacterized protein</fullName>
    </submittedName>
</protein>
<dbReference type="EMBL" id="KL142436">
    <property type="protein sequence ID" value="KDR65676.1"/>
    <property type="molecule type" value="Genomic_DNA"/>
</dbReference>
<reference evidence="2" key="1">
    <citation type="journal article" date="2014" name="Proc. Natl. Acad. Sci. U.S.A.">
        <title>Extensive sampling of basidiomycete genomes demonstrates inadequacy of the white-rot/brown-rot paradigm for wood decay fungi.</title>
        <authorList>
            <person name="Riley R."/>
            <person name="Salamov A.A."/>
            <person name="Brown D.W."/>
            <person name="Nagy L.G."/>
            <person name="Floudas D."/>
            <person name="Held B.W."/>
            <person name="Levasseur A."/>
            <person name="Lombard V."/>
            <person name="Morin E."/>
            <person name="Otillar R."/>
            <person name="Lindquist E.A."/>
            <person name="Sun H."/>
            <person name="LaButti K.M."/>
            <person name="Schmutz J."/>
            <person name="Jabbour D."/>
            <person name="Luo H."/>
            <person name="Baker S.E."/>
            <person name="Pisabarro A.G."/>
            <person name="Walton J.D."/>
            <person name="Blanchette R.A."/>
            <person name="Henrissat B."/>
            <person name="Martin F."/>
            <person name="Cullen D."/>
            <person name="Hibbett D.S."/>
            <person name="Grigoriev I.V."/>
        </authorList>
    </citation>
    <scope>NUCLEOTIDE SEQUENCE [LARGE SCALE GENOMIC DNA]</scope>
    <source>
        <strain evidence="2">CBS 339.88</strain>
    </source>
</reference>
<evidence type="ECO:0000313" key="1">
    <source>
        <dbReference type="EMBL" id="KDR65676.1"/>
    </source>
</evidence>
<sequence>MLGGMVHDFEILLSSYPRQPVIAAPPRLHPLSELCPTQLWGGSYDRWPWDMHITLLILWRAAGGFSSRRGLVLLATCCATVLVTPESKAGMGIACWRSFRGRVFVKFVGWVFGGMARLDFWRNQATRYVLPRLSLLWS</sequence>
<organism evidence="1 2">
    <name type="scientific">Galerina marginata (strain CBS 339.88)</name>
    <dbReference type="NCBI Taxonomy" id="685588"/>
    <lineage>
        <taxon>Eukaryota</taxon>
        <taxon>Fungi</taxon>
        <taxon>Dikarya</taxon>
        <taxon>Basidiomycota</taxon>
        <taxon>Agaricomycotina</taxon>
        <taxon>Agaricomycetes</taxon>
        <taxon>Agaricomycetidae</taxon>
        <taxon>Agaricales</taxon>
        <taxon>Agaricineae</taxon>
        <taxon>Strophariaceae</taxon>
        <taxon>Galerina</taxon>
    </lineage>
</organism>
<proteinExistence type="predicted"/>
<dbReference type="AlphaFoldDB" id="A0A067S4F1"/>
<dbReference type="HOGENOM" id="CLU_1855418_0_0_1"/>
<gene>
    <name evidence="1" type="ORF">GALMADRAFT_260177</name>
</gene>
<dbReference type="Proteomes" id="UP000027222">
    <property type="component" value="Unassembled WGS sequence"/>
</dbReference>